<evidence type="ECO:0000256" key="6">
    <source>
        <dbReference type="SAM" id="MobiDB-lite"/>
    </source>
</evidence>
<keyword evidence="3" id="KW-0221">Differentiation</keyword>
<evidence type="ECO:0000256" key="2">
    <source>
        <dbReference type="ARBA" id="ARBA00022473"/>
    </source>
</evidence>
<name>A0AAN7M9V5_TRANT</name>
<dbReference type="PANTHER" id="PTHR33405:SF4">
    <property type="entry name" value="PROTEIN FLX-LIKE 2"/>
    <property type="match status" value="1"/>
</dbReference>
<dbReference type="PANTHER" id="PTHR33405">
    <property type="entry name" value="PROTEIN FLX-LIKE 2"/>
    <property type="match status" value="1"/>
</dbReference>
<organism evidence="7 8">
    <name type="scientific">Trapa natans</name>
    <name type="common">Water chestnut</name>
    <dbReference type="NCBI Taxonomy" id="22666"/>
    <lineage>
        <taxon>Eukaryota</taxon>
        <taxon>Viridiplantae</taxon>
        <taxon>Streptophyta</taxon>
        <taxon>Embryophyta</taxon>
        <taxon>Tracheophyta</taxon>
        <taxon>Spermatophyta</taxon>
        <taxon>Magnoliopsida</taxon>
        <taxon>eudicotyledons</taxon>
        <taxon>Gunneridae</taxon>
        <taxon>Pentapetalae</taxon>
        <taxon>rosids</taxon>
        <taxon>malvids</taxon>
        <taxon>Myrtales</taxon>
        <taxon>Lythraceae</taxon>
        <taxon>Trapa</taxon>
    </lineage>
</organism>
<feature type="compositionally biased region" description="Gly residues" evidence="6">
    <location>
        <begin position="60"/>
        <end position="70"/>
    </location>
</feature>
<keyword evidence="2" id="KW-0217">Developmental protein</keyword>
<evidence type="ECO:0000256" key="5">
    <source>
        <dbReference type="ARBA" id="ARBA00023089"/>
    </source>
</evidence>
<reference evidence="7 8" key="1">
    <citation type="journal article" date="2023" name="Hortic Res">
        <title>Pangenome of water caltrop reveals structural variations and asymmetric subgenome divergence after allopolyploidization.</title>
        <authorList>
            <person name="Zhang X."/>
            <person name="Chen Y."/>
            <person name="Wang L."/>
            <person name="Yuan Y."/>
            <person name="Fang M."/>
            <person name="Shi L."/>
            <person name="Lu R."/>
            <person name="Comes H.P."/>
            <person name="Ma Y."/>
            <person name="Chen Y."/>
            <person name="Huang G."/>
            <person name="Zhou Y."/>
            <person name="Zheng Z."/>
            <person name="Qiu Y."/>
        </authorList>
    </citation>
    <scope>NUCLEOTIDE SEQUENCE [LARGE SCALE GENOMIC DNA]</scope>
    <source>
        <strain evidence="7">F231</strain>
    </source>
</reference>
<comment type="similarity">
    <text evidence="1">Belongs to the FLX family.</text>
</comment>
<keyword evidence="8" id="KW-1185">Reference proteome</keyword>
<dbReference type="InterPro" id="IPR040353">
    <property type="entry name" value="FLX/FLX-like"/>
</dbReference>
<sequence>MSEFENLRQEYHQCRITYDYEKKLYDDHLQQLQVMEKNSMTMTQEVEKHPAELNNSANMDGGGGTTSSNR</sequence>
<dbReference type="EMBL" id="JAXQNO010000003">
    <property type="protein sequence ID" value="KAK4801639.1"/>
    <property type="molecule type" value="Genomic_DNA"/>
</dbReference>
<evidence type="ECO:0000256" key="1">
    <source>
        <dbReference type="ARBA" id="ARBA00005405"/>
    </source>
</evidence>
<evidence type="ECO:0000256" key="4">
    <source>
        <dbReference type="ARBA" id="ARBA00023054"/>
    </source>
</evidence>
<gene>
    <name evidence="7" type="ORF">SAY86_022126</name>
</gene>
<proteinExistence type="inferred from homology"/>
<evidence type="ECO:0000313" key="8">
    <source>
        <dbReference type="Proteomes" id="UP001346149"/>
    </source>
</evidence>
<comment type="caution">
    <text evidence="7">The sequence shown here is derived from an EMBL/GenBank/DDBJ whole genome shotgun (WGS) entry which is preliminary data.</text>
</comment>
<protein>
    <submittedName>
        <fullName evidence="7">Uncharacterized protein</fullName>
    </submittedName>
</protein>
<feature type="region of interest" description="Disordered" evidence="6">
    <location>
        <begin position="41"/>
        <end position="70"/>
    </location>
</feature>
<dbReference type="GO" id="GO:0030154">
    <property type="term" value="P:cell differentiation"/>
    <property type="evidence" value="ECO:0007669"/>
    <property type="project" value="UniProtKB-KW"/>
</dbReference>
<accession>A0AAN7M9V5</accession>
<dbReference type="Proteomes" id="UP001346149">
    <property type="component" value="Unassembled WGS sequence"/>
</dbReference>
<evidence type="ECO:0000313" key="7">
    <source>
        <dbReference type="EMBL" id="KAK4801639.1"/>
    </source>
</evidence>
<dbReference type="GO" id="GO:0009908">
    <property type="term" value="P:flower development"/>
    <property type="evidence" value="ECO:0007669"/>
    <property type="project" value="UniProtKB-KW"/>
</dbReference>
<keyword evidence="5" id="KW-0287">Flowering</keyword>
<evidence type="ECO:0000256" key="3">
    <source>
        <dbReference type="ARBA" id="ARBA00022782"/>
    </source>
</evidence>
<keyword evidence="4" id="KW-0175">Coiled coil</keyword>
<dbReference type="AlphaFoldDB" id="A0AAN7M9V5"/>